<evidence type="ECO:0000313" key="3">
    <source>
        <dbReference type="Proteomes" id="UP000009352"/>
    </source>
</evidence>
<dbReference type="EMBL" id="AMQX01000033">
    <property type="protein sequence ID" value="EKS48397.1"/>
    <property type="molecule type" value="Genomic_DNA"/>
</dbReference>
<feature type="transmembrane region" description="Helical" evidence="1">
    <location>
        <begin position="6"/>
        <end position="23"/>
    </location>
</feature>
<protein>
    <submittedName>
        <fullName evidence="2">Uncharacterized protein</fullName>
    </submittedName>
</protein>
<accession>A0AB33XQH6</accession>
<gene>
    <name evidence="2" type="ORF">LRHMDP3_2911</name>
</gene>
<organism evidence="2 3">
    <name type="scientific">Lacticaseibacillus rhamnosus LRHMDP3</name>
    <dbReference type="NCBI Taxonomy" id="1203259"/>
    <lineage>
        <taxon>Bacteria</taxon>
        <taxon>Bacillati</taxon>
        <taxon>Bacillota</taxon>
        <taxon>Bacilli</taxon>
        <taxon>Lactobacillales</taxon>
        <taxon>Lactobacillaceae</taxon>
        <taxon>Lacticaseibacillus</taxon>
    </lineage>
</organism>
<reference evidence="2 3" key="1">
    <citation type="journal article" date="2013" name="Genome Announc.">
        <title>Draft Genome Sequence of Staphylococcus simulans UMC-CNS-990, Isolated from a Case of Chronic Bovine Mastitis.</title>
        <authorList>
            <person name="Calcutt M.J."/>
            <person name="Foecking M.F."/>
            <person name="Hsieh H.Y."/>
            <person name="Perry J."/>
            <person name="Stewart G.C."/>
            <person name="Middleton J.R."/>
        </authorList>
    </citation>
    <scope>NUCLEOTIDE SEQUENCE [LARGE SCALE GENOMIC DNA]</scope>
    <source>
        <strain evidence="2 3">LRHMDP3</strain>
    </source>
</reference>
<name>A0AB33XQH6_LACRH</name>
<sequence length="43" mass="5013">MLTRLGKVAIIFFVVKLLIAYRIHQLHVYSKKMLTCIGDHDNL</sequence>
<dbReference type="AlphaFoldDB" id="A0AB33XQH6"/>
<keyword evidence="1" id="KW-1133">Transmembrane helix</keyword>
<keyword evidence="1" id="KW-0472">Membrane</keyword>
<dbReference type="Proteomes" id="UP000009352">
    <property type="component" value="Unassembled WGS sequence"/>
</dbReference>
<comment type="caution">
    <text evidence="2">The sequence shown here is derived from an EMBL/GenBank/DDBJ whole genome shotgun (WGS) entry which is preliminary data.</text>
</comment>
<evidence type="ECO:0000313" key="2">
    <source>
        <dbReference type="EMBL" id="EKS48397.1"/>
    </source>
</evidence>
<evidence type="ECO:0000256" key="1">
    <source>
        <dbReference type="SAM" id="Phobius"/>
    </source>
</evidence>
<keyword evidence="1" id="KW-0812">Transmembrane</keyword>
<proteinExistence type="predicted"/>